<evidence type="ECO:0000256" key="7">
    <source>
        <dbReference type="SAM" id="MobiDB-lite"/>
    </source>
</evidence>
<feature type="domain" description="Transforming acidic coiled-coil-containing protein C-terminal" evidence="8">
    <location>
        <begin position="582"/>
        <end position="753"/>
    </location>
</feature>
<comment type="similarity">
    <text evidence="2">Belongs to the TACC family.</text>
</comment>
<keyword evidence="3" id="KW-0963">Cytoplasm</keyword>
<keyword evidence="5" id="KW-0206">Cytoskeleton</keyword>
<keyword evidence="10" id="KW-1185">Reference proteome</keyword>
<feature type="coiled-coil region" evidence="6">
    <location>
        <begin position="672"/>
        <end position="742"/>
    </location>
</feature>
<evidence type="ECO:0000313" key="10">
    <source>
        <dbReference type="Proteomes" id="UP001153737"/>
    </source>
</evidence>
<comment type="subcellular location">
    <subcellularLocation>
        <location evidence="1">Cytoplasm</location>
        <location evidence="1">Cytoskeleton</location>
    </subcellularLocation>
</comment>
<feature type="compositionally biased region" description="Polar residues" evidence="7">
    <location>
        <begin position="308"/>
        <end position="351"/>
    </location>
</feature>
<dbReference type="Pfam" id="PF05010">
    <property type="entry name" value="TACC_C"/>
    <property type="match status" value="1"/>
</dbReference>
<dbReference type="GO" id="GO:0005856">
    <property type="term" value="C:cytoskeleton"/>
    <property type="evidence" value="ECO:0007669"/>
    <property type="project" value="UniProtKB-SubCell"/>
</dbReference>
<evidence type="ECO:0000256" key="6">
    <source>
        <dbReference type="SAM" id="Coils"/>
    </source>
</evidence>
<dbReference type="EMBL" id="OU896720">
    <property type="protein sequence ID" value="CAG9816619.1"/>
    <property type="molecule type" value="Genomic_DNA"/>
</dbReference>
<evidence type="ECO:0000256" key="2">
    <source>
        <dbReference type="ARBA" id="ARBA00009423"/>
    </source>
</evidence>
<reference evidence="9" key="2">
    <citation type="submission" date="2022-10" db="EMBL/GenBank/DDBJ databases">
        <authorList>
            <consortium name="ENA_rothamsted_submissions"/>
            <consortium name="culmorum"/>
            <person name="King R."/>
        </authorList>
    </citation>
    <scope>NUCLEOTIDE SEQUENCE</scope>
</reference>
<evidence type="ECO:0000259" key="8">
    <source>
        <dbReference type="Pfam" id="PF05010"/>
    </source>
</evidence>
<dbReference type="Proteomes" id="UP001153737">
    <property type="component" value="Chromosome 14"/>
</dbReference>
<proteinExistence type="inferred from homology"/>
<evidence type="ECO:0000313" key="9">
    <source>
        <dbReference type="EMBL" id="CAG9816619.1"/>
    </source>
</evidence>
<name>A0A9N9SCC1_PHACE</name>
<evidence type="ECO:0000256" key="5">
    <source>
        <dbReference type="ARBA" id="ARBA00023212"/>
    </source>
</evidence>
<feature type="region of interest" description="Disordered" evidence="7">
    <location>
        <begin position="127"/>
        <end position="175"/>
    </location>
</feature>
<evidence type="ECO:0000256" key="1">
    <source>
        <dbReference type="ARBA" id="ARBA00004245"/>
    </source>
</evidence>
<dbReference type="AlphaFoldDB" id="A0A9N9SCC1"/>
<feature type="region of interest" description="Disordered" evidence="7">
    <location>
        <begin position="290"/>
        <end position="364"/>
    </location>
</feature>
<dbReference type="OrthoDB" id="10255048at2759"/>
<feature type="compositionally biased region" description="Polar residues" evidence="7">
    <location>
        <begin position="131"/>
        <end position="170"/>
    </location>
</feature>
<evidence type="ECO:0000256" key="3">
    <source>
        <dbReference type="ARBA" id="ARBA00022490"/>
    </source>
</evidence>
<feature type="region of interest" description="Disordered" evidence="7">
    <location>
        <begin position="435"/>
        <end position="458"/>
    </location>
</feature>
<reference evidence="9" key="1">
    <citation type="submission" date="2022-01" db="EMBL/GenBank/DDBJ databases">
        <authorList>
            <person name="King R."/>
        </authorList>
    </citation>
    <scope>NUCLEOTIDE SEQUENCE</scope>
</reference>
<dbReference type="Gene3D" id="1.20.5.1700">
    <property type="match status" value="1"/>
</dbReference>
<accession>A0A9N9SCC1</accession>
<organism evidence="9 10">
    <name type="scientific">Phaedon cochleariae</name>
    <name type="common">Mustard beetle</name>
    <dbReference type="NCBI Taxonomy" id="80249"/>
    <lineage>
        <taxon>Eukaryota</taxon>
        <taxon>Metazoa</taxon>
        <taxon>Ecdysozoa</taxon>
        <taxon>Arthropoda</taxon>
        <taxon>Hexapoda</taxon>
        <taxon>Insecta</taxon>
        <taxon>Pterygota</taxon>
        <taxon>Neoptera</taxon>
        <taxon>Endopterygota</taxon>
        <taxon>Coleoptera</taxon>
        <taxon>Polyphaga</taxon>
        <taxon>Cucujiformia</taxon>
        <taxon>Chrysomeloidea</taxon>
        <taxon>Chrysomelidae</taxon>
        <taxon>Chrysomelinae</taxon>
        <taxon>Chrysomelini</taxon>
        <taxon>Phaedon</taxon>
    </lineage>
</organism>
<evidence type="ECO:0000256" key="4">
    <source>
        <dbReference type="ARBA" id="ARBA00023054"/>
    </source>
</evidence>
<gene>
    <name evidence="9" type="ORF">PHAECO_LOCUS4501</name>
</gene>
<protein>
    <recommendedName>
        <fullName evidence="8">Transforming acidic coiled-coil-containing protein C-terminal domain-containing protein</fullName>
    </recommendedName>
</protein>
<sequence length="758" mass="84753">MMNFVTNIIKKYIQNEGVETHVTSPTIDKEIDLPHPECNGLLGDNQSKKVNLRVSFLREFDPLYQSPIKERLQSDNIIYDEDEDSEKVTLKDRDGTLLVSPRGNSTQNLLEISGYKVHQVDLSETEAFDTPLTSPRSEGNSTQIISSQETSFENPVTSLPQSSGEETSLSPGRDIPNLVEKETELNITNPISVPSIQVTATTQSLNNSLDDTEACIGDIPKTPVTISTPDSIIQVIPPDNTIISQEELVNKSLNEENQEFFETHSTLIEEGDFQKASDEIKILPVPVVGENSCTKSENSTECDRDIESQSSLEDNPNSRLENPESTEQSISTIAVSSPPNKVQIENRSSSIPSPPHSTLKGVEGLQETSSGIIEENSCITNGTVSSDIVEENPCIRSDESTRLPPPECDSEIEIQSVDIHSNGQLESSEFTDIPAPTSDIASPPNEEEVDIGKSSNSHRTVTTKGAVDVIPILESQDSLAFTVTCGDTDILKSKMADLSEDLAKQQQENSELRLQLNALQQARASLELEVRQKEEIIIKSQAEALKTEQKYKQEIKILKEKVKENSSLIEKDGTKHLQEQLKEAQMKEAKSSADLQARIKVDEQYARKMEEFDRTLKQRADEYEKLKEKFEVNKKHLANLELAFSDVHSKYEKSKESLQASLLNEEALIIKMDLAQSTNNQHEERYESLRQHARNQIDKSNKELLTQRERYESEVLKLKAIIKRLEIKCSSLESNMQQKINECAQLAALCDEVTGKKV</sequence>
<dbReference type="InterPro" id="IPR007707">
    <property type="entry name" value="TACC_C"/>
</dbReference>
<keyword evidence="4 6" id="KW-0175">Coiled coil</keyword>
<feature type="coiled-coil region" evidence="6">
    <location>
        <begin position="488"/>
        <end position="561"/>
    </location>
</feature>
<feature type="coiled-coil region" evidence="6">
    <location>
        <begin position="609"/>
        <end position="643"/>
    </location>
</feature>